<feature type="chain" id="PRO_5026832924" description="Lysozyme inhibitor" evidence="1">
    <location>
        <begin position="23"/>
        <end position="160"/>
    </location>
</feature>
<gene>
    <name evidence="2" type="ORF">F7R25_05450</name>
</gene>
<comment type="caution">
    <text evidence="2">The sequence shown here is derived from an EMBL/GenBank/DDBJ whole genome shotgun (WGS) entry which is preliminary data.</text>
</comment>
<name>A0A6L3N1V3_9BURK</name>
<sequence>MNVYRAVAVAILSLAPMVAAHAEGMCTEKEVVIFNCELEKTIASLCQSTESGTLTYRNGNGGKIGLQISDSKRIKKVFYFSNIPYAGGGEAHIGFSRLGYTYYLYDKTIRSDEGSTFSAGIVVYRGEKKISNISCNNNASIRERAYQEIAREKYRSIDAR</sequence>
<organism evidence="2 3">
    <name type="scientific">Burkholderia stagnalis</name>
    <dbReference type="NCBI Taxonomy" id="1503054"/>
    <lineage>
        <taxon>Bacteria</taxon>
        <taxon>Pseudomonadati</taxon>
        <taxon>Pseudomonadota</taxon>
        <taxon>Betaproteobacteria</taxon>
        <taxon>Burkholderiales</taxon>
        <taxon>Burkholderiaceae</taxon>
        <taxon>Burkholderia</taxon>
        <taxon>Burkholderia cepacia complex</taxon>
    </lineage>
</organism>
<dbReference type="RefSeq" id="WP_150998584.1">
    <property type="nucleotide sequence ID" value="NZ_CABVPM010000004.1"/>
</dbReference>
<keyword evidence="1" id="KW-0732">Signal</keyword>
<dbReference type="EMBL" id="VZOK01000006">
    <property type="protein sequence ID" value="KAB0640111.1"/>
    <property type="molecule type" value="Genomic_DNA"/>
</dbReference>
<dbReference type="Proteomes" id="UP000473470">
    <property type="component" value="Unassembled WGS sequence"/>
</dbReference>
<feature type="signal peptide" evidence="1">
    <location>
        <begin position="1"/>
        <end position="22"/>
    </location>
</feature>
<proteinExistence type="predicted"/>
<evidence type="ECO:0008006" key="4">
    <source>
        <dbReference type="Google" id="ProtNLM"/>
    </source>
</evidence>
<protein>
    <recommendedName>
        <fullName evidence="4">Lysozyme inhibitor</fullName>
    </recommendedName>
</protein>
<accession>A0A6L3N1V3</accession>
<dbReference type="AlphaFoldDB" id="A0A6L3N1V3"/>
<reference evidence="2 3" key="1">
    <citation type="submission" date="2019-09" db="EMBL/GenBank/DDBJ databases">
        <title>Draft genome sequences of 48 bacterial type strains from the CCUG.</title>
        <authorList>
            <person name="Tunovic T."/>
            <person name="Pineiro-Iglesias B."/>
            <person name="Unosson C."/>
            <person name="Inganas E."/>
            <person name="Ohlen M."/>
            <person name="Cardew S."/>
            <person name="Jensie-Markopoulos S."/>
            <person name="Salva-Serra F."/>
            <person name="Jaen-Luchoro D."/>
            <person name="Karlsson R."/>
            <person name="Svensson-Stadler L."/>
            <person name="Chun J."/>
            <person name="Moore E."/>
        </authorList>
    </citation>
    <scope>NUCLEOTIDE SEQUENCE [LARGE SCALE GENOMIC DNA]</scope>
    <source>
        <strain evidence="2 3">CCUG 65686</strain>
    </source>
</reference>
<evidence type="ECO:0000313" key="3">
    <source>
        <dbReference type="Proteomes" id="UP000473470"/>
    </source>
</evidence>
<evidence type="ECO:0000256" key="1">
    <source>
        <dbReference type="SAM" id="SignalP"/>
    </source>
</evidence>
<evidence type="ECO:0000313" key="2">
    <source>
        <dbReference type="EMBL" id="KAB0640111.1"/>
    </source>
</evidence>